<accession>A0A8J6TDP4</accession>
<feature type="region of interest" description="Disordered" evidence="4">
    <location>
        <begin position="424"/>
        <end position="443"/>
    </location>
</feature>
<dbReference type="InterPro" id="IPR034279">
    <property type="entry name" value="CuRO_3_CopA"/>
</dbReference>
<dbReference type="InterPro" id="IPR011706">
    <property type="entry name" value="Cu-oxidase_C"/>
</dbReference>
<dbReference type="InterPro" id="IPR001117">
    <property type="entry name" value="Cu-oxidase_2nd"/>
</dbReference>
<dbReference type="Proteomes" id="UP000614424">
    <property type="component" value="Unassembled WGS sequence"/>
</dbReference>
<dbReference type="PANTHER" id="PTHR11709:SF394">
    <property type="entry name" value="FI03373P-RELATED"/>
    <property type="match status" value="1"/>
</dbReference>
<evidence type="ECO:0000313" key="10">
    <source>
        <dbReference type="Proteomes" id="UP000614424"/>
    </source>
</evidence>
<feature type="signal peptide" evidence="5">
    <location>
        <begin position="1"/>
        <end position="26"/>
    </location>
</feature>
<dbReference type="GO" id="GO:0016491">
    <property type="term" value="F:oxidoreductase activity"/>
    <property type="evidence" value="ECO:0007669"/>
    <property type="project" value="UniProtKB-KW"/>
</dbReference>
<dbReference type="AlphaFoldDB" id="A0A8J6TDP4"/>
<feature type="domain" description="Plastocyanin-like" evidence="7">
    <location>
        <begin position="475"/>
        <end position="590"/>
    </location>
</feature>
<evidence type="ECO:0000256" key="5">
    <source>
        <dbReference type="SAM" id="SignalP"/>
    </source>
</evidence>
<evidence type="ECO:0000256" key="2">
    <source>
        <dbReference type="ARBA" id="ARBA00023002"/>
    </source>
</evidence>
<gene>
    <name evidence="9" type="ORF">H8E41_14345</name>
</gene>
<protein>
    <submittedName>
        <fullName evidence="9">Multicopper oxidase domain-containing protein</fullName>
    </submittedName>
</protein>
<feature type="domain" description="Plastocyanin-like" evidence="8">
    <location>
        <begin position="38"/>
        <end position="149"/>
    </location>
</feature>
<keyword evidence="5" id="KW-0732">Signal</keyword>
<evidence type="ECO:0000256" key="3">
    <source>
        <dbReference type="ARBA" id="ARBA00023008"/>
    </source>
</evidence>
<dbReference type="PANTHER" id="PTHR11709">
    <property type="entry name" value="MULTI-COPPER OXIDASE"/>
    <property type="match status" value="1"/>
</dbReference>
<dbReference type="Pfam" id="PF00394">
    <property type="entry name" value="Cu-oxidase"/>
    <property type="match status" value="1"/>
</dbReference>
<feature type="domain" description="Plastocyanin-like" evidence="6">
    <location>
        <begin position="157"/>
        <end position="313"/>
    </location>
</feature>
<organism evidence="9 10">
    <name type="scientific">Candidatus Desulfobia pelagia</name>
    <dbReference type="NCBI Taxonomy" id="2841692"/>
    <lineage>
        <taxon>Bacteria</taxon>
        <taxon>Pseudomonadati</taxon>
        <taxon>Thermodesulfobacteriota</taxon>
        <taxon>Desulfobulbia</taxon>
        <taxon>Desulfobulbales</taxon>
        <taxon>Desulfobulbaceae</taxon>
        <taxon>Candidatus Desulfobia</taxon>
    </lineage>
</organism>
<dbReference type="Pfam" id="PF07732">
    <property type="entry name" value="Cu-oxidase_3"/>
    <property type="match status" value="1"/>
</dbReference>
<dbReference type="CDD" id="cd13848">
    <property type="entry name" value="CuRO_1_CopA"/>
    <property type="match status" value="1"/>
</dbReference>
<dbReference type="InterPro" id="IPR034284">
    <property type="entry name" value="CuRO_1_CopA"/>
</dbReference>
<feature type="chain" id="PRO_5035209534" evidence="5">
    <location>
        <begin position="27"/>
        <end position="770"/>
    </location>
</feature>
<feature type="region of interest" description="Disordered" evidence="4">
    <location>
        <begin position="361"/>
        <end position="398"/>
    </location>
</feature>
<dbReference type="GO" id="GO:0005507">
    <property type="term" value="F:copper ion binding"/>
    <property type="evidence" value="ECO:0007669"/>
    <property type="project" value="InterPro"/>
</dbReference>
<dbReference type="Gene3D" id="2.60.40.420">
    <property type="entry name" value="Cupredoxins - blue copper proteins"/>
    <property type="match status" value="3"/>
</dbReference>
<evidence type="ECO:0000259" key="7">
    <source>
        <dbReference type="Pfam" id="PF07731"/>
    </source>
</evidence>
<name>A0A8J6TDP4_9BACT</name>
<dbReference type="SUPFAM" id="SSF49503">
    <property type="entry name" value="Cupredoxins"/>
    <property type="match status" value="3"/>
</dbReference>
<proteinExistence type="predicted"/>
<feature type="compositionally biased region" description="Basic and acidic residues" evidence="4">
    <location>
        <begin position="424"/>
        <end position="437"/>
    </location>
</feature>
<dbReference type="InterPro" id="IPR002355">
    <property type="entry name" value="Cu_oxidase_Cu_BS"/>
</dbReference>
<dbReference type="InterPro" id="IPR045087">
    <property type="entry name" value="Cu-oxidase_fam"/>
</dbReference>
<evidence type="ECO:0000259" key="8">
    <source>
        <dbReference type="Pfam" id="PF07732"/>
    </source>
</evidence>
<dbReference type="PROSITE" id="PS00080">
    <property type="entry name" value="MULTICOPPER_OXIDASE2"/>
    <property type="match status" value="1"/>
</dbReference>
<sequence>MTKTCGHKTFGVFFCILLLVSLSTRAFGKDVEYDLYIDYQQVNYSGTPVEAMKINNSIPGPTIEVTEGDNIEIRVHNRMNVETSIHWHGLLLPNREDGVPYLTTPPIVPKSTYIYRFPIIQSGTYWYHSHTGLQEQRGVYGSIVIHSKEKTIHVDREYVLVLSDWTDEDPDEVMRTLKRGSEYYSLKKDSIQSVYGMIQNNAVLDALKRSFIRMPPMDISDVAYDAFLINGKEESLLPANPGEKIRLRIINAGASTYFYMQFAGSPMQVVSADGLDVQPVHLDPLLIAIAETYDIVVSTPEKGKAFEFRATAQDGSGSASIFLGEGEKVLAKSIPKPNLYKMDHVHDMSMHGDQMEHDQTMKMPKDDTEPHDHKMSMHTEKTGHDNSMEMKGEKTEPHHMMVEDQATSKNKEKEMEHSGMSKAMHHDMQQDKNTHKEKPGRHNGMKMASAKEEARPLAPYDHLKSPHPTALNSTNPLREITLTLTGDMERYVWSFDNKVLTETDMIKIRHGENVRIKFVNTTMMHHPIHFHGHFFRVINQHGEYSPLKHTVDIAPMATQVIEFYANEEKDWFLHCHILYHMKAGMARVLHYEGTEVDDDILKARKMKSNFLTHDPWFAWGTNDVLTNMTEGKAVAAATRHTLSVDWEKEWEEEEFEVTSSYGYYVNRFLTMFGGAHTTDEDLRGIAGIHYLLPFLIEATGWVDTEGESRVSLEKSIDLTSRLSVSGESQYDTEESWEWAVALEWTVNKHLSLIGKYHSEYDAGIGLNIRF</sequence>
<dbReference type="InterPro" id="IPR011707">
    <property type="entry name" value="Cu-oxidase-like_N"/>
</dbReference>
<reference evidence="9 10" key="1">
    <citation type="submission" date="2020-08" db="EMBL/GenBank/DDBJ databases">
        <title>Bridging the membrane lipid divide: bacteria of the FCB group superphylum have the potential to synthesize archaeal ether lipids.</title>
        <authorList>
            <person name="Villanueva L."/>
            <person name="Von Meijenfeldt F.A.B."/>
            <person name="Westbye A.B."/>
            <person name="Yadav S."/>
            <person name="Hopmans E.C."/>
            <person name="Dutilh B.E."/>
            <person name="Sinninghe Damste J.S."/>
        </authorList>
    </citation>
    <scope>NUCLEOTIDE SEQUENCE [LARGE SCALE GENOMIC DNA]</scope>
    <source>
        <strain evidence="9">NIOZ-UU47</strain>
    </source>
</reference>
<evidence type="ECO:0000313" key="9">
    <source>
        <dbReference type="EMBL" id="MBC8319071.1"/>
    </source>
</evidence>
<dbReference type="CDD" id="cd13896">
    <property type="entry name" value="CuRO_3_CopA"/>
    <property type="match status" value="1"/>
</dbReference>
<dbReference type="CDD" id="cd13874">
    <property type="entry name" value="CuRO_2_CopA"/>
    <property type="match status" value="1"/>
</dbReference>
<evidence type="ECO:0000256" key="1">
    <source>
        <dbReference type="ARBA" id="ARBA00022723"/>
    </source>
</evidence>
<keyword evidence="3" id="KW-0186">Copper</keyword>
<dbReference type="EMBL" id="JACNJZ010000221">
    <property type="protein sequence ID" value="MBC8319071.1"/>
    <property type="molecule type" value="Genomic_DNA"/>
</dbReference>
<keyword evidence="1" id="KW-0479">Metal-binding</keyword>
<dbReference type="Pfam" id="PF07731">
    <property type="entry name" value="Cu-oxidase_2"/>
    <property type="match status" value="1"/>
</dbReference>
<evidence type="ECO:0000256" key="4">
    <source>
        <dbReference type="SAM" id="MobiDB-lite"/>
    </source>
</evidence>
<evidence type="ECO:0000259" key="6">
    <source>
        <dbReference type="Pfam" id="PF00394"/>
    </source>
</evidence>
<dbReference type="InterPro" id="IPR008972">
    <property type="entry name" value="Cupredoxin"/>
</dbReference>
<keyword evidence="2" id="KW-0560">Oxidoreductase</keyword>
<dbReference type="InterPro" id="IPR034282">
    <property type="entry name" value="CuRO_2_CopA"/>
</dbReference>
<comment type="caution">
    <text evidence="9">The sequence shown here is derived from an EMBL/GenBank/DDBJ whole genome shotgun (WGS) entry which is preliminary data.</text>
</comment>